<dbReference type="Proteomes" id="UP000177515">
    <property type="component" value="Chromosome 2"/>
</dbReference>
<proteinExistence type="predicted"/>
<protein>
    <recommendedName>
        <fullName evidence="4">MFS transporter</fullName>
    </recommendedName>
</protein>
<keyword evidence="1" id="KW-0812">Transmembrane</keyword>
<accession>A0A1D9ICS3</accession>
<reference evidence="2 3" key="1">
    <citation type="submission" date="2016-10" db="EMBL/GenBank/DDBJ databases">
        <title>Complete genome sequences of three Cupriavidus strains isolated from various Malaysian environments.</title>
        <authorList>
            <person name="Abdullah A.A.-A."/>
            <person name="Shafie N.A.H."/>
            <person name="Lau N.S."/>
        </authorList>
    </citation>
    <scope>NUCLEOTIDE SEQUENCE [LARGE SCALE GENOMIC DNA]</scope>
    <source>
        <strain evidence="2 3">USMAA1020</strain>
    </source>
</reference>
<feature type="transmembrane region" description="Helical" evidence="1">
    <location>
        <begin position="21"/>
        <end position="42"/>
    </location>
</feature>
<evidence type="ECO:0000256" key="1">
    <source>
        <dbReference type="SAM" id="Phobius"/>
    </source>
</evidence>
<sequence>MNHPLPTSLAGKRYLRLVRASAWYDLLVTAGFATPWSLAWLHAALSAAGAASGLGALPPLDLMQTLFANLLGSVVVVWALLRLRRPLPSHGGYDAAARALFAAWQAYALACGGPRLLWIFLVFEIAWGVAQALPWLAAGWQARDTAAPARRP</sequence>
<keyword evidence="3" id="KW-1185">Reference proteome</keyword>
<evidence type="ECO:0008006" key="4">
    <source>
        <dbReference type="Google" id="ProtNLM"/>
    </source>
</evidence>
<name>A0A1D9ICS3_9BURK</name>
<organism evidence="2 3">
    <name type="scientific">Cupriavidus malaysiensis</name>
    <dbReference type="NCBI Taxonomy" id="367825"/>
    <lineage>
        <taxon>Bacteria</taxon>
        <taxon>Pseudomonadati</taxon>
        <taxon>Pseudomonadota</taxon>
        <taxon>Betaproteobacteria</taxon>
        <taxon>Burkholderiales</taxon>
        <taxon>Burkholderiaceae</taxon>
        <taxon>Cupriavidus</taxon>
    </lineage>
</organism>
<gene>
    <name evidence="2" type="ORF">BKK80_29770</name>
</gene>
<evidence type="ECO:0000313" key="3">
    <source>
        <dbReference type="Proteomes" id="UP000177515"/>
    </source>
</evidence>
<dbReference type="EMBL" id="CP017755">
    <property type="protein sequence ID" value="AOZ09880.1"/>
    <property type="molecule type" value="Genomic_DNA"/>
</dbReference>
<keyword evidence="1" id="KW-1133">Transmembrane helix</keyword>
<feature type="transmembrane region" description="Helical" evidence="1">
    <location>
        <begin position="62"/>
        <end position="81"/>
    </location>
</feature>
<dbReference type="RefSeq" id="WP_071019072.1">
    <property type="nucleotide sequence ID" value="NZ_CP017755.1"/>
</dbReference>
<feature type="transmembrane region" description="Helical" evidence="1">
    <location>
        <begin position="116"/>
        <end position="137"/>
    </location>
</feature>
<evidence type="ECO:0000313" key="2">
    <source>
        <dbReference type="EMBL" id="AOZ09880.1"/>
    </source>
</evidence>
<keyword evidence="1" id="KW-0472">Membrane</keyword>